<proteinExistence type="predicted"/>
<name>A0ABT0IME5_9HYPH</name>
<accession>A0ABT0IME5</accession>
<comment type="caution">
    <text evidence="1">The sequence shown here is derived from an EMBL/GenBank/DDBJ whole genome shotgun (WGS) entry which is preliminary data.</text>
</comment>
<gene>
    <name evidence="1" type="ORF">M0654_03595</name>
</gene>
<organism evidence="1 2">
    <name type="scientific">Neorhizobium turbinariae</name>
    <dbReference type="NCBI Taxonomy" id="2937795"/>
    <lineage>
        <taxon>Bacteria</taxon>
        <taxon>Pseudomonadati</taxon>
        <taxon>Pseudomonadota</taxon>
        <taxon>Alphaproteobacteria</taxon>
        <taxon>Hyphomicrobiales</taxon>
        <taxon>Rhizobiaceae</taxon>
        <taxon>Rhizobium/Agrobacterium group</taxon>
        <taxon>Neorhizobium</taxon>
    </lineage>
</organism>
<protein>
    <submittedName>
        <fullName evidence="1">Uncharacterized protein</fullName>
    </submittedName>
</protein>
<reference evidence="1 2" key="1">
    <citation type="submission" date="2022-04" db="EMBL/GenBank/DDBJ databases">
        <title>Rhizobium coralii sp. nov., isolated from coral Turbinaria peltata.</title>
        <authorList>
            <person name="Sun H."/>
        </authorList>
    </citation>
    <scope>NUCLEOTIDE SEQUENCE [LARGE SCALE GENOMIC DNA]</scope>
    <source>
        <strain evidence="1 2">NTR19</strain>
    </source>
</reference>
<evidence type="ECO:0000313" key="1">
    <source>
        <dbReference type="EMBL" id="MCK8779063.1"/>
    </source>
</evidence>
<evidence type="ECO:0000313" key="2">
    <source>
        <dbReference type="Proteomes" id="UP001202827"/>
    </source>
</evidence>
<dbReference type="RefSeq" id="WP_248681873.1">
    <property type="nucleotide sequence ID" value="NZ_JALPRY010000004.1"/>
</dbReference>
<dbReference type="EMBL" id="JALPRY010000004">
    <property type="protein sequence ID" value="MCK8779063.1"/>
    <property type="molecule type" value="Genomic_DNA"/>
</dbReference>
<dbReference type="Proteomes" id="UP001202827">
    <property type="component" value="Unassembled WGS sequence"/>
</dbReference>
<sequence length="154" mass="16952">MTNIVSFQPKQPPMGARDLVELLQTLKAFALVASAQAEKAKTLDKLIGVYANWLRRYYELSGAIGQAYQEATKDVRHRGTDADEDRIDNIVDCMTELEARINGPHPWLSLPSRRRAQERIVLILGFAATSLTKAIETAELIGKPAPRPEPGGAA</sequence>
<keyword evidence="2" id="KW-1185">Reference proteome</keyword>